<keyword evidence="1" id="KW-0328">Glycosyltransferase</keyword>
<keyword evidence="1" id="KW-1133">Transmembrane helix</keyword>
<keyword evidence="1" id="KW-0812">Transmembrane</keyword>
<feature type="transmembrane region" description="Helical" evidence="1">
    <location>
        <begin position="111"/>
        <end position="130"/>
    </location>
</feature>
<comment type="pathway">
    <text evidence="1">Protein modification; protein glycosylation.</text>
</comment>
<comment type="caution">
    <text evidence="1">Lacks conserved residue(s) required for the propagation of feature annotation.</text>
</comment>
<dbReference type="EMBL" id="KZ991140">
    <property type="protein sequence ID" value="RKP23276.1"/>
    <property type="molecule type" value="Genomic_DNA"/>
</dbReference>
<dbReference type="UniPathway" id="UPA00378"/>
<keyword evidence="1" id="KW-0256">Endoplasmic reticulum</keyword>
<gene>
    <name evidence="3" type="ORF">SYNPS1DRAFT_24705</name>
</gene>
<dbReference type="EC" id="2.4.1.109" evidence="1"/>
<comment type="similarity">
    <text evidence="1">Belongs to the glycosyltransferase 39 family.</text>
</comment>
<keyword evidence="1" id="KW-0808">Transferase</keyword>
<proteinExistence type="inferred from homology"/>
<keyword evidence="4" id="KW-1185">Reference proteome</keyword>
<evidence type="ECO:0000313" key="4">
    <source>
        <dbReference type="Proteomes" id="UP000278143"/>
    </source>
</evidence>
<feature type="transmembrane region" description="Helical" evidence="1">
    <location>
        <begin position="177"/>
        <end position="205"/>
    </location>
</feature>
<sequence length="235" mass="26864">MKERKPAYRPFMSKFLELQSAMIIHNAGLTEKHPYQSAPHTWPLVLGGISFWTKDDLKQQIYLLANPFGWWLSDLALLIYPTLILADLLARQRGLEAIDEPVRGRFYRSGGFLILGWVFHYLPFFFMGRSLFLHHYLPACIIGYLAVGIIHQFACIPGIDQLSKTVSSTDAAKGPPAFYRAIAPPIAWITAILIVAGQLGFFWYFRPPTYGDVSLTQEEWTARKWIPGWNFHFAS</sequence>
<dbReference type="InterPro" id="IPR027005">
    <property type="entry name" value="PMT-like"/>
</dbReference>
<dbReference type="PANTHER" id="PTHR10050">
    <property type="entry name" value="DOLICHYL-PHOSPHATE-MANNOSE--PROTEIN MANNOSYLTRANSFERASE"/>
    <property type="match status" value="1"/>
</dbReference>
<dbReference type="InterPro" id="IPR032421">
    <property type="entry name" value="PMT_4TMC"/>
</dbReference>
<evidence type="ECO:0000256" key="1">
    <source>
        <dbReference type="RuleBase" id="RU367007"/>
    </source>
</evidence>
<comment type="catalytic activity">
    <reaction evidence="1">
        <text>a di-trans,poly-cis-dolichyl beta-D-mannosyl phosphate + L-threonyl-[protein] = 3-O-(alpha-D-mannosyl)-L-threonyl-[protein] + a di-trans,poly-cis-dolichyl phosphate + H(+)</text>
        <dbReference type="Rhea" id="RHEA:53396"/>
        <dbReference type="Rhea" id="RHEA-COMP:11060"/>
        <dbReference type="Rhea" id="RHEA-COMP:13547"/>
        <dbReference type="Rhea" id="RHEA-COMP:19498"/>
        <dbReference type="Rhea" id="RHEA-COMP:19501"/>
        <dbReference type="ChEBI" id="CHEBI:15378"/>
        <dbReference type="ChEBI" id="CHEBI:30013"/>
        <dbReference type="ChEBI" id="CHEBI:57683"/>
        <dbReference type="ChEBI" id="CHEBI:58211"/>
        <dbReference type="ChEBI" id="CHEBI:137323"/>
        <dbReference type="EC" id="2.4.1.109"/>
    </reaction>
</comment>
<dbReference type="GO" id="GO:0005789">
    <property type="term" value="C:endoplasmic reticulum membrane"/>
    <property type="evidence" value="ECO:0007669"/>
    <property type="project" value="UniProtKB-SubCell"/>
</dbReference>
<keyword evidence="1" id="KW-0472">Membrane</keyword>
<dbReference type="GO" id="GO:0004169">
    <property type="term" value="F:dolichyl-phosphate-mannose-protein mannosyltransferase activity"/>
    <property type="evidence" value="ECO:0007669"/>
    <property type="project" value="UniProtKB-UniRule"/>
</dbReference>
<evidence type="ECO:0000313" key="3">
    <source>
        <dbReference type="EMBL" id="RKP23276.1"/>
    </source>
</evidence>
<dbReference type="OrthoDB" id="292747at2759"/>
<comment type="catalytic activity">
    <reaction evidence="1">
        <text>a di-trans,poly-cis-dolichyl beta-D-mannosyl phosphate + L-seryl-[protein] = 3-O-(alpha-D-mannosyl)-L-seryl-[protein] + a di-trans,poly-cis-dolichyl phosphate + H(+)</text>
        <dbReference type="Rhea" id="RHEA:17377"/>
        <dbReference type="Rhea" id="RHEA-COMP:9863"/>
        <dbReference type="Rhea" id="RHEA-COMP:13546"/>
        <dbReference type="Rhea" id="RHEA-COMP:19498"/>
        <dbReference type="Rhea" id="RHEA-COMP:19501"/>
        <dbReference type="ChEBI" id="CHEBI:15378"/>
        <dbReference type="ChEBI" id="CHEBI:29999"/>
        <dbReference type="ChEBI" id="CHEBI:57683"/>
        <dbReference type="ChEBI" id="CHEBI:58211"/>
        <dbReference type="ChEBI" id="CHEBI:137321"/>
        <dbReference type="EC" id="2.4.1.109"/>
    </reaction>
</comment>
<reference evidence="4" key="1">
    <citation type="journal article" date="2018" name="Nat. Microbiol.">
        <title>Leveraging single-cell genomics to expand the fungal tree of life.</title>
        <authorList>
            <person name="Ahrendt S.R."/>
            <person name="Quandt C.A."/>
            <person name="Ciobanu D."/>
            <person name="Clum A."/>
            <person name="Salamov A."/>
            <person name="Andreopoulos B."/>
            <person name="Cheng J.F."/>
            <person name="Woyke T."/>
            <person name="Pelin A."/>
            <person name="Henrissat B."/>
            <person name="Reynolds N.K."/>
            <person name="Benny G.L."/>
            <person name="Smith M.E."/>
            <person name="James T.Y."/>
            <person name="Grigoriev I.V."/>
        </authorList>
    </citation>
    <scope>NUCLEOTIDE SEQUENCE [LARGE SCALE GENOMIC DNA]</scope>
    <source>
        <strain evidence="4">Benny S71-1</strain>
    </source>
</reference>
<evidence type="ECO:0000259" key="2">
    <source>
        <dbReference type="Pfam" id="PF16192"/>
    </source>
</evidence>
<dbReference type="Proteomes" id="UP000278143">
    <property type="component" value="Unassembled WGS sequence"/>
</dbReference>
<feature type="transmembrane region" description="Helical" evidence="1">
    <location>
        <begin position="136"/>
        <end position="156"/>
    </location>
</feature>
<protein>
    <recommendedName>
        <fullName evidence="1">Dolichyl-phosphate-mannose--protein mannosyltransferase</fullName>
        <ecNumber evidence="1">2.4.1.109</ecNumber>
    </recommendedName>
</protein>
<comment type="function">
    <text evidence="1">Transfers mannose from Dol-P-mannose to Ser or Thr residues on proteins.</text>
</comment>
<organism evidence="3 4">
    <name type="scientific">Syncephalis pseudoplumigaleata</name>
    <dbReference type="NCBI Taxonomy" id="1712513"/>
    <lineage>
        <taxon>Eukaryota</taxon>
        <taxon>Fungi</taxon>
        <taxon>Fungi incertae sedis</taxon>
        <taxon>Zoopagomycota</taxon>
        <taxon>Zoopagomycotina</taxon>
        <taxon>Zoopagomycetes</taxon>
        <taxon>Zoopagales</taxon>
        <taxon>Piptocephalidaceae</taxon>
        <taxon>Syncephalis</taxon>
    </lineage>
</organism>
<comment type="subcellular location">
    <subcellularLocation>
        <location evidence="1">Endoplasmic reticulum membrane</location>
        <topology evidence="1">Multi-pass membrane protein</topology>
    </subcellularLocation>
</comment>
<dbReference type="PANTHER" id="PTHR10050:SF51">
    <property type="entry name" value="PROTEIN O-MANNOSYL-TRANSFERASE 1"/>
    <property type="match status" value="1"/>
</dbReference>
<feature type="transmembrane region" description="Helical" evidence="1">
    <location>
        <begin position="68"/>
        <end position="90"/>
    </location>
</feature>
<feature type="domain" description="Protein O-mannosyl-transferase C-terminal four TM" evidence="2">
    <location>
        <begin position="11"/>
        <end position="229"/>
    </location>
</feature>
<accession>A0A4P9YTL9</accession>
<name>A0A4P9YTL9_9FUNG</name>
<dbReference type="Pfam" id="PF16192">
    <property type="entry name" value="PMT_4TMC"/>
    <property type="match status" value="1"/>
</dbReference>
<dbReference type="AlphaFoldDB" id="A0A4P9YTL9"/>